<organism evidence="1 2">
    <name type="scientific">Rhizobium phaseoli</name>
    <dbReference type="NCBI Taxonomy" id="396"/>
    <lineage>
        <taxon>Bacteria</taxon>
        <taxon>Pseudomonadati</taxon>
        <taxon>Pseudomonadota</taxon>
        <taxon>Alphaproteobacteria</taxon>
        <taxon>Hyphomicrobiales</taxon>
        <taxon>Rhizobiaceae</taxon>
        <taxon>Rhizobium/Agrobacterium group</taxon>
        <taxon>Rhizobium</taxon>
    </lineage>
</organism>
<reference evidence="1 2" key="1">
    <citation type="submission" date="2015-11" db="EMBL/GenBank/DDBJ databases">
        <title>The limits of bacterial species coexistence and the symbiotic plasmid transference in sympatric Rhizobium populations.</title>
        <authorList>
            <person name="Perez-Carrascal O.M."/>
            <person name="VanInsberghe D."/>
            <person name="Juarez S."/>
            <person name="Polz M.F."/>
            <person name="Vinuesa P."/>
            <person name="Gonzalez V."/>
        </authorList>
    </citation>
    <scope>NUCLEOTIDE SEQUENCE [LARGE SCALE GENOMIC DNA]</scope>
    <source>
        <strain evidence="1 2">N771</strain>
        <plasmid evidence="1 2">pRphaN771e</plasmid>
    </source>
</reference>
<evidence type="ECO:0000313" key="1">
    <source>
        <dbReference type="EMBL" id="ANL89221.1"/>
    </source>
</evidence>
<dbReference type="RefSeq" id="WP_145962706.1">
    <property type="nucleotide sequence ID" value="NZ_CP013546.1"/>
</dbReference>
<geneLocation type="plasmid" evidence="1 2">
    <name>pRphaN771e</name>
</geneLocation>
<dbReference type="InterPro" id="IPR018524">
    <property type="entry name" value="DNA/RNA_endonuclease_AS"/>
</dbReference>
<proteinExistence type="predicted"/>
<dbReference type="Proteomes" id="UP000078551">
    <property type="component" value="Plasmid pRphaN771e"/>
</dbReference>
<accession>A0ABN4QUU9</accession>
<dbReference type="EMBL" id="CP013573">
    <property type="protein sequence ID" value="ANL89221.1"/>
    <property type="molecule type" value="Genomic_DNA"/>
</dbReference>
<name>A0ABN4QUU9_9HYPH</name>
<sequence>MSEPLKVLEQTIHGYDRGHQLLAASTELSTKDLDRISQLSDLSGLPIGSEIPDYLTCYPLPSGAFYALARTWLDLDAPRDGCVLTHTILVPTSMWSAGIPARKLLSLHQRPHRTSAARLKSLSLSGWASAKDLNEAASDEELFALADGLFGSGNLPLVWLSEPARVEGNVANLLDFLWPRARMNFSVCTYALQERQIEGKPFHLLIAPSAALARYSKVAREQLIGYGSVVRPKPNSARRQLAERAAQALREGGVSAWPNLDLVKDQLPKELVALQRVAILDDLTKRSKTSPVSSIALLDLYEQIAPGADNLLHEKSRALENAIVRVRSDTSDQRLELLAAIYQRCVRPAYKRYRYFKRDIGAEISTEVSRNPSGALTLLGKTTASNYGVLAAIARGLASLSGEQLAGLASFATQMPTRTRSVLRIQPRLAAQYLLGSQSSNVDELNSSATSVSSWLDLVRGRTRIAMSEELVKVPQTGRHPELLAKVLDSLSVENLPLVIEIQAPEANSQRSRREIDSFLRRYPDQALDYFLSKPRLSSRDVSLCAASMPLNLRSIGKLGAFEPSFTRRDDMVELLAELLIREDWPNEVGEAVDIYGGNWLAQFIRYEGESQLAVLQACRLLLSSISPQDVVVHLDPTDQVSVIWRSMTAELGATIFIGVSAGYLGLALEEPEFKKWLDTTTLKDWLHSGAPVAGEVSKNARCLENEEAVARLWQWVSEVAFRIPDWSGRAKVDIINEAFRHSNGLWSPAAAAGWRAILLRNRQLMGSQTNALDAQAVQLSLCSRNPHLSTILATSFPPVYEATVGEKSRSLLDVLFMFSDWDKGKDLRRKLVETYSDYGWPLDDFALISYEAGILSKIVSRCLRSGRANLLQGAVAELSGNPDSQSFTVRHKLQALLEQGAKEEWD</sequence>
<keyword evidence="1" id="KW-0614">Plasmid</keyword>
<gene>
    <name evidence="1" type="ORF">AMC81_PE00978</name>
</gene>
<protein>
    <submittedName>
        <fullName evidence="1">Uncharacterized protein</fullName>
    </submittedName>
</protein>
<dbReference type="Pfam" id="PF20012">
    <property type="entry name" value="GAP1-N1"/>
    <property type="match status" value="1"/>
</dbReference>
<keyword evidence="2" id="KW-1185">Reference proteome</keyword>
<dbReference type="PROSITE" id="PS01070">
    <property type="entry name" value="NUCLEASE_NON_SPEC"/>
    <property type="match status" value="1"/>
</dbReference>
<evidence type="ECO:0000313" key="2">
    <source>
        <dbReference type="Proteomes" id="UP000078551"/>
    </source>
</evidence>